<evidence type="ECO:0000256" key="2">
    <source>
        <dbReference type="ARBA" id="ARBA00004479"/>
    </source>
</evidence>
<keyword evidence="11 15" id="KW-0067">ATP-binding</keyword>
<dbReference type="InterPro" id="IPR001611">
    <property type="entry name" value="Leu-rich_rpt"/>
</dbReference>
<reference evidence="19" key="2">
    <citation type="submission" date="2019-01" db="UniProtKB">
        <authorList>
            <consortium name="EnsemblPlants"/>
        </authorList>
    </citation>
    <scope>IDENTIFICATION</scope>
    <source>
        <strain evidence="19">cv. Heinz 1706</strain>
    </source>
</reference>
<dbReference type="InterPro" id="IPR008271">
    <property type="entry name" value="Ser/Thr_kinase_AS"/>
</dbReference>
<dbReference type="GO" id="GO:0004672">
    <property type="term" value="F:protein kinase activity"/>
    <property type="evidence" value="ECO:0007669"/>
    <property type="project" value="InterPro"/>
</dbReference>
<feature type="signal peptide" evidence="17">
    <location>
        <begin position="1"/>
        <end position="31"/>
    </location>
</feature>
<evidence type="ECO:0000256" key="7">
    <source>
        <dbReference type="ARBA" id="ARBA00022729"/>
    </source>
</evidence>
<dbReference type="PANTHER" id="PTHR48053:SF159">
    <property type="entry name" value="PROTEIN KINASE DOMAIN-CONTAINING PROTEIN"/>
    <property type="match status" value="1"/>
</dbReference>
<evidence type="ECO:0000256" key="1">
    <source>
        <dbReference type="ARBA" id="ARBA00004236"/>
    </source>
</evidence>
<dbReference type="GO" id="GO:0050832">
    <property type="term" value="P:defense response to fungus"/>
    <property type="evidence" value="ECO:0007669"/>
    <property type="project" value="UniProtKB-ARBA"/>
</dbReference>
<evidence type="ECO:0000256" key="14">
    <source>
        <dbReference type="ARBA" id="ARBA00023170"/>
    </source>
</evidence>
<dbReference type="GeneID" id="101250763"/>
<dbReference type="Gene3D" id="3.80.10.10">
    <property type="entry name" value="Ribonuclease Inhibitor"/>
    <property type="match status" value="4"/>
</dbReference>
<evidence type="ECO:0000256" key="16">
    <source>
        <dbReference type="SAM" id="Phobius"/>
    </source>
</evidence>
<accession>A0A3Q7ITF1</accession>
<dbReference type="SUPFAM" id="SSF52047">
    <property type="entry name" value="RNI-like"/>
    <property type="match status" value="1"/>
</dbReference>
<dbReference type="OrthoDB" id="676979at2759"/>
<feature type="transmembrane region" description="Helical" evidence="16">
    <location>
        <begin position="619"/>
        <end position="642"/>
    </location>
</feature>
<dbReference type="Pfam" id="PF00069">
    <property type="entry name" value="Pkinase"/>
    <property type="match status" value="1"/>
</dbReference>
<dbReference type="PROSITE" id="PS51450">
    <property type="entry name" value="LRR"/>
    <property type="match status" value="1"/>
</dbReference>
<dbReference type="SUPFAM" id="SSF56112">
    <property type="entry name" value="Protein kinase-like (PK-like)"/>
    <property type="match status" value="1"/>
</dbReference>
<keyword evidence="6 16" id="KW-0812">Transmembrane</keyword>
<evidence type="ECO:0000256" key="13">
    <source>
        <dbReference type="ARBA" id="ARBA00023136"/>
    </source>
</evidence>
<reference evidence="19" key="1">
    <citation type="journal article" date="2012" name="Nature">
        <title>The tomato genome sequence provides insights into fleshy fruit evolution.</title>
        <authorList>
            <consortium name="Tomato Genome Consortium"/>
        </authorList>
    </citation>
    <scope>NUCLEOTIDE SEQUENCE [LARGE SCALE GENOMIC DNA]</scope>
    <source>
        <strain evidence="19">cv. Heinz 1706</strain>
    </source>
</reference>
<evidence type="ECO:0000256" key="15">
    <source>
        <dbReference type="PROSITE-ProRule" id="PRU10141"/>
    </source>
</evidence>
<keyword evidence="8" id="KW-0677">Repeat</keyword>
<dbReference type="GO" id="GO:0005886">
    <property type="term" value="C:plasma membrane"/>
    <property type="evidence" value="ECO:0007669"/>
    <property type="project" value="UniProtKB-SubCell"/>
</dbReference>
<dbReference type="FunFam" id="3.30.200.20:FF:000511">
    <property type="entry name" value="Leucine-rich receptor-like protein kinase family protein"/>
    <property type="match status" value="1"/>
</dbReference>
<dbReference type="Gramene" id="Solyc11g020280.2.1">
    <property type="protein sequence ID" value="Solyc11g020280.2.1"/>
    <property type="gene ID" value="Solyc11g020280.2"/>
</dbReference>
<keyword evidence="20" id="KW-1185">Reference proteome</keyword>
<dbReference type="SMART" id="SM00369">
    <property type="entry name" value="LRR_TYP"/>
    <property type="match status" value="5"/>
</dbReference>
<dbReference type="GO" id="GO:0005524">
    <property type="term" value="F:ATP binding"/>
    <property type="evidence" value="ECO:0007669"/>
    <property type="project" value="UniProtKB-UniRule"/>
</dbReference>
<dbReference type="InterPro" id="IPR017441">
    <property type="entry name" value="Protein_kinase_ATP_BS"/>
</dbReference>
<organism evidence="19">
    <name type="scientific">Solanum lycopersicum</name>
    <name type="common">Tomato</name>
    <name type="synonym">Lycopersicon esculentum</name>
    <dbReference type="NCBI Taxonomy" id="4081"/>
    <lineage>
        <taxon>Eukaryota</taxon>
        <taxon>Viridiplantae</taxon>
        <taxon>Streptophyta</taxon>
        <taxon>Embryophyta</taxon>
        <taxon>Tracheophyta</taxon>
        <taxon>Spermatophyta</taxon>
        <taxon>Magnoliopsida</taxon>
        <taxon>eudicotyledons</taxon>
        <taxon>Gunneridae</taxon>
        <taxon>Pentapetalae</taxon>
        <taxon>asterids</taxon>
        <taxon>lamiids</taxon>
        <taxon>Solanales</taxon>
        <taxon>Solanaceae</taxon>
        <taxon>Solanoideae</taxon>
        <taxon>Solaneae</taxon>
        <taxon>Solanum</taxon>
        <taxon>Solanum subgen. Lycopersicon</taxon>
    </lineage>
</organism>
<dbReference type="EnsemblPlants" id="Solyc11g020280.2.1">
    <property type="protein sequence ID" value="Solyc11g020280.2.1"/>
    <property type="gene ID" value="Solyc11g020280.2"/>
</dbReference>
<proteinExistence type="inferred from homology"/>
<dbReference type="InterPro" id="IPR003591">
    <property type="entry name" value="Leu-rich_rpt_typical-subtyp"/>
</dbReference>
<evidence type="ECO:0000256" key="17">
    <source>
        <dbReference type="SAM" id="SignalP"/>
    </source>
</evidence>
<dbReference type="Gene3D" id="1.10.510.10">
    <property type="entry name" value="Transferase(Phosphotransferase) domain 1"/>
    <property type="match status" value="1"/>
</dbReference>
<evidence type="ECO:0000256" key="5">
    <source>
        <dbReference type="ARBA" id="ARBA00022679"/>
    </source>
</evidence>
<evidence type="ECO:0000256" key="8">
    <source>
        <dbReference type="ARBA" id="ARBA00022737"/>
    </source>
</evidence>
<dbReference type="FunFam" id="3.80.10.10:FF:000215">
    <property type="entry name" value="Receptor-like protein kinase HSL1"/>
    <property type="match status" value="1"/>
</dbReference>
<sequence>MSRIQTLHSLQVLVIFLKSLVFFCHPSNSLSVETEALLEFKKQLVDPLNVLESWKYSKSPCKFYGIQCDKHTGLVTEISLDNKSLSGVISPSISVLQSLTSLVLPSNQLSGNLPSELADCANLKVLNVTDNNMNGTIPDLSRLAKLEVLDLSNNCFSGQFPAWFGKLTSLVALGLGGNEYDEGKLPDLFGKLKKVYWLFLAGSNLTGQIPESIFEMEALGTLDISINHMSGNFPKSINKLRNLFKIELYQNNLTGELPVELVDLIHLQEIDVSRNQLHGTLPKGIDNLKNLTVFQIFKNNFSGQIPPGFGDMQHLNGFAVYSNSFTGEIPANLGRFSPLNSIDISENNFSGAFPKYLCQNNNLQNLLAVENSFTGEFPDNYASCKTLMRLRVSQNQLSGRIAEGLWELPEVTMIDFSNNNFTGTVSRGIDAATKLNQLVLSNNKFSGDLPKELGKLTQLERLYLDNNDFSGIIPSELGTLKQISSLYLEKNSLSGSIPSELGEFPRLANLNLASNLLTGNIPNSLSMMASLNSLNLSSNKLSGSIPPSLDNLKLSSLDLSNNQLTGRVPTDLLTVGGEKAFVGNKGLCVDQSIRNIRTNSGMGACSAKAAQEVFMKSKLVVFCVVLLSLAVLMCVFMLVSYWKYKCNAEADSEKCLGHANGMNPKWKLESFQHVELDVDEICDVGEDKLIGSGGTGKVYRLDLKKGCGTVAVKQLWKGNEVKVLTREIDILGKIRHRNIVKLYASLMRERSKMLVFEYLPNGNLFEALHREVKDGKTELDWYQRYKIAVGTAKGIAYLHHDCVPPIIHRDIKSTNILLDEEYEAKVSDFGVAKVSEISSRGSEFSCFAGTHGYLAPELAYTSRVTEKSDVYSFGVVLLELVTGRKPIEEAYGEGKDLVYWASTHLNDKGSVLNILDQKVVSELVQDDMIKVLRISALCTTKLPNLRPSMKEVVKMLVDVEP</sequence>
<evidence type="ECO:0000256" key="12">
    <source>
        <dbReference type="ARBA" id="ARBA00022989"/>
    </source>
</evidence>
<dbReference type="FunFam" id="3.80.10.10:FF:000234">
    <property type="entry name" value="Probable inactive receptor kinase RLK902"/>
    <property type="match status" value="1"/>
</dbReference>
<keyword evidence="10" id="KW-0418">Kinase</keyword>
<comment type="similarity">
    <text evidence="3">Belongs to the protein kinase superfamily. Ser/Thr protein kinase family.</text>
</comment>
<evidence type="ECO:0000313" key="19">
    <source>
        <dbReference type="EnsemblPlants" id="Solyc11g020280.2.1"/>
    </source>
</evidence>
<dbReference type="CDD" id="cd14066">
    <property type="entry name" value="STKc_IRAK"/>
    <property type="match status" value="1"/>
</dbReference>
<keyword evidence="14" id="KW-0675">Receptor</keyword>
<dbReference type="Proteomes" id="UP000004994">
    <property type="component" value="Chromosome 11"/>
</dbReference>
<dbReference type="SMART" id="SM00220">
    <property type="entry name" value="S_TKc"/>
    <property type="match status" value="1"/>
</dbReference>
<dbReference type="AlphaFoldDB" id="A0A3Q7ITF1"/>
<keyword evidence="4" id="KW-0433">Leucine-rich repeat</keyword>
<dbReference type="OMA" id="HELWTIG"/>
<evidence type="ECO:0000256" key="9">
    <source>
        <dbReference type="ARBA" id="ARBA00022741"/>
    </source>
</evidence>
<keyword evidence="9 15" id="KW-0547">Nucleotide-binding</keyword>
<dbReference type="InterPro" id="IPR013210">
    <property type="entry name" value="LRR_N_plant-typ"/>
</dbReference>
<dbReference type="FunCoup" id="A0A3Q7ITF1">
    <property type="interactions" value="441"/>
</dbReference>
<comment type="subcellular location">
    <subcellularLocation>
        <location evidence="1">Cell membrane</location>
    </subcellularLocation>
    <subcellularLocation>
        <location evidence="2">Membrane</location>
        <topology evidence="2">Single-pass type I membrane protein</topology>
    </subcellularLocation>
</comment>
<dbReference type="PaxDb" id="4081-Solyc11g020280.1.1"/>
<keyword evidence="7 17" id="KW-0732">Signal</keyword>
<dbReference type="GO" id="GO:0033612">
    <property type="term" value="F:receptor serine/threonine kinase binding"/>
    <property type="evidence" value="ECO:0000318"/>
    <property type="project" value="GO_Central"/>
</dbReference>
<dbReference type="SUPFAM" id="SSF52058">
    <property type="entry name" value="L domain-like"/>
    <property type="match status" value="1"/>
</dbReference>
<evidence type="ECO:0000256" key="11">
    <source>
        <dbReference type="ARBA" id="ARBA00022840"/>
    </source>
</evidence>
<dbReference type="SMR" id="A0A3Q7ITF1"/>
<evidence type="ECO:0000256" key="3">
    <source>
        <dbReference type="ARBA" id="ARBA00008684"/>
    </source>
</evidence>
<feature type="chain" id="PRO_5018610403" description="Protein kinase domain-containing protein" evidence="17">
    <location>
        <begin position="32"/>
        <end position="961"/>
    </location>
</feature>
<keyword evidence="5" id="KW-0808">Transferase</keyword>
<dbReference type="InterPro" id="IPR011009">
    <property type="entry name" value="Kinase-like_dom_sf"/>
</dbReference>
<evidence type="ECO:0000256" key="4">
    <source>
        <dbReference type="ARBA" id="ARBA00022614"/>
    </source>
</evidence>
<dbReference type="Pfam" id="PF08263">
    <property type="entry name" value="LRRNT_2"/>
    <property type="match status" value="1"/>
</dbReference>
<dbReference type="FunFam" id="1.10.510.10:FF:000365">
    <property type="entry name" value="Leucine-rich repeat receptor-like serine/threonine-protein kinase At1g17230"/>
    <property type="match status" value="1"/>
</dbReference>
<dbReference type="Pfam" id="PF00560">
    <property type="entry name" value="LRR_1"/>
    <property type="match status" value="6"/>
</dbReference>
<evidence type="ECO:0000256" key="6">
    <source>
        <dbReference type="ARBA" id="ARBA00022692"/>
    </source>
</evidence>
<protein>
    <recommendedName>
        <fullName evidence="18">Protein kinase domain-containing protein</fullName>
    </recommendedName>
</protein>
<keyword evidence="13 16" id="KW-0472">Membrane</keyword>
<dbReference type="GO" id="GO:0016020">
    <property type="term" value="C:membrane"/>
    <property type="evidence" value="ECO:0000318"/>
    <property type="project" value="GO_Central"/>
</dbReference>
<dbReference type="PROSITE" id="PS50011">
    <property type="entry name" value="PROTEIN_KINASE_DOM"/>
    <property type="match status" value="1"/>
</dbReference>
<feature type="binding site" evidence="15">
    <location>
        <position position="713"/>
    </location>
    <ligand>
        <name>ATP</name>
        <dbReference type="ChEBI" id="CHEBI:30616"/>
    </ligand>
</feature>
<dbReference type="PROSITE" id="PS00107">
    <property type="entry name" value="PROTEIN_KINASE_ATP"/>
    <property type="match status" value="1"/>
</dbReference>
<evidence type="ECO:0000259" key="18">
    <source>
        <dbReference type="PROSITE" id="PS50011"/>
    </source>
</evidence>
<name>A0A3Q7ITF1_SOLLC</name>
<dbReference type="KEGG" id="sly:101250763"/>
<dbReference type="InterPro" id="IPR000719">
    <property type="entry name" value="Prot_kinase_dom"/>
</dbReference>
<dbReference type="PROSITE" id="PS00108">
    <property type="entry name" value="PROTEIN_KINASE_ST"/>
    <property type="match status" value="1"/>
</dbReference>
<dbReference type="Gene3D" id="3.30.200.20">
    <property type="entry name" value="Phosphorylase Kinase, domain 1"/>
    <property type="match status" value="1"/>
</dbReference>
<dbReference type="InParanoid" id="A0A3Q7ITF1"/>
<dbReference type="InterPro" id="IPR051716">
    <property type="entry name" value="Plant_RL_S/T_kinase"/>
</dbReference>
<keyword evidence="12 16" id="KW-1133">Transmembrane helix</keyword>
<feature type="domain" description="Protein kinase" evidence="18">
    <location>
        <begin position="684"/>
        <end position="961"/>
    </location>
</feature>
<evidence type="ECO:0000313" key="20">
    <source>
        <dbReference type="Proteomes" id="UP000004994"/>
    </source>
</evidence>
<dbReference type="InterPro" id="IPR032675">
    <property type="entry name" value="LRR_dom_sf"/>
</dbReference>
<evidence type="ECO:0000256" key="10">
    <source>
        <dbReference type="ARBA" id="ARBA00022777"/>
    </source>
</evidence>
<dbReference type="PANTHER" id="PTHR48053">
    <property type="entry name" value="LEUCINE RICH REPEAT FAMILY PROTEIN, EXPRESSED"/>
    <property type="match status" value="1"/>
</dbReference>